<evidence type="ECO:0000313" key="2">
    <source>
        <dbReference type="EMBL" id="RGD82912.1"/>
    </source>
</evidence>
<dbReference type="AlphaFoldDB" id="A0A3E3EAN5"/>
<sequence>MAKQIEIKLKYPDARVRALRSVLSKKNTTLESELMEQLYQLYKKNVKPEVREFIEEMEEQEETRSFKKPEKKTLSVE</sequence>
<feature type="compositionally biased region" description="Basic and acidic residues" evidence="1">
    <location>
        <begin position="62"/>
        <end position="77"/>
    </location>
</feature>
<dbReference type="RefSeq" id="WP_117581955.1">
    <property type="nucleotide sequence ID" value="NZ_JAQEEX010000064.1"/>
</dbReference>
<evidence type="ECO:0000313" key="3">
    <source>
        <dbReference type="Proteomes" id="UP000261032"/>
    </source>
</evidence>
<accession>A0A3E3EAN5</accession>
<feature type="region of interest" description="Disordered" evidence="1">
    <location>
        <begin position="58"/>
        <end position="77"/>
    </location>
</feature>
<protein>
    <submittedName>
        <fullName evidence="2">Uncharacterized protein</fullName>
    </submittedName>
</protein>
<name>A0A3E3EAN5_9FIRM</name>
<organism evidence="2 3">
    <name type="scientific">Thomasclavelia ramosa</name>
    <dbReference type="NCBI Taxonomy" id="1547"/>
    <lineage>
        <taxon>Bacteria</taxon>
        <taxon>Bacillati</taxon>
        <taxon>Bacillota</taxon>
        <taxon>Erysipelotrichia</taxon>
        <taxon>Erysipelotrichales</taxon>
        <taxon>Coprobacillaceae</taxon>
        <taxon>Thomasclavelia</taxon>
    </lineage>
</organism>
<comment type="caution">
    <text evidence="2">The sequence shown here is derived from an EMBL/GenBank/DDBJ whole genome shotgun (WGS) entry which is preliminary data.</text>
</comment>
<proteinExistence type="predicted"/>
<evidence type="ECO:0000256" key="1">
    <source>
        <dbReference type="SAM" id="MobiDB-lite"/>
    </source>
</evidence>
<reference evidence="2 3" key="1">
    <citation type="submission" date="2018-08" db="EMBL/GenBank/DDBJ databases">
        <title>A genome reference for cultivated species of the human gut microbiota.</title>
        <authorList>
            <person name="Zou Y."/>
            <person name="Xue W."/>
            <person name="Luo G."/>
        </authorList>
    </citation>
    <scope>NUCLEOTIDE SEQUENCE [LARGE SCALE GENOMIC DNA]</scope>
    <source>
        <strain evidence="2 3">OM06-4</strain>
    </source>
</reference>
<dbReference type="EMBL" id="QUSL01000023">
    <property type="protein sequence ID" value="RGD82912.1"/>
    <property type="molecule type" value="Genomic_DNA"/>
</dbReference>
<dbReference type="Proteomes" id="UP000261032">
    <property type="component" value="Unassembled WGS sequence"/>
</dbReference>
<gene>
    <name evidence="2" type="ORF">DXB93_13000</name>
</gene>